<gene>
    <name evidence="2" type="ORF">DIT97_02210</name>
    <name evidence="3" type="ORF">GmarT_44990</name>
</gene>
<accession>A0A3D3QZK5</accession>
<evidence type="ECO:0000313" key="2">
    <source>
        <dbReference type="EMBL" id="HCO21929.1"/>
    </source>
</evidence>
<feature type="signal peptide" evidence="1">
    <location>
        <begin position="1"/>
        <end position="25"/>
    </location>
</feature>
<dbReference type="GeneID" id="98648969"/>
<dbReference type="Proteomes" id="UP000322887">
    <property type="component" value="Chromosome"/>
</dbReference>
<evidence type="ECO:0000256" key="1">
    <source>
        <dbReference type="SAM" id="SignalP"/>
    </source>
</evidence>
<dbReference type="RefSeq" id="WP_002645816.1">
    <property type="nucleotide sequence ID" value="NZ_CAXAST010000004.1"/>
</dbReference>
<evidence type="ECO:0000313" key="5">
    <source>
        <dbReference type="Proteomes" id="UP000322887"/>
    </source>
</evidence>
<dbReference type="EMBL" id="CP042910">
    <property type="protein sequence ID" value="QEG18609.1"/>
    <property type="molecule type" value="Genomic_DNA"/>
</dbReference>
<protein>
    <submittedName>
        <fullName evidence="2">Uncharacterized protein</fullName>
    </submittedName>
</protein>
<sequence length="106" mass="12181">MKKLLIVCVAFAGLAFVGTTSTAQAGGVNFGITIGNGYGGYYGNRGYNQTPRYYGRRHSFWHDTSHYDYHPGGFQRHGNHYHYVPGHYDYHQTGHWDGGRRRHHRH</sequence>
<name>A0A3D3QZK5_9PLAN</name>
<dbReference type="EMBL" id="DQAY01000017">
    <property type="protein sequence ID" value="HCO21929.1"/>
    <property type="molecule type" value="Genomic_DNA"/>
</dbReference>
<proteinExistence type="predicted"/>
<accession>A0A517XGE5</accession>
<feature type="chain" id="PRO_5044592611" evidence="1">
    <location>
        <begin position="26"/>
        <end position="106"/>
    </location>
</feature>
<dbReference type="Proteomes" id="UP000263642">
    <property type="component" value="Unassembled WGS sequence"/>
</dbReference>
<dbReference type="AlphaFoldDB" id="A0A3D3QZK5"/>
<evidence type="ECO:0000313" key="3">
    <source>
        <dbReference type="EMBL" id="QEG18609.1"/>
    </source>
</evidence>
<organism evidence="2 4">
    <name type="scientific">Gimesia maris</name>
    <dbReference type="NCBI Taxonomy" id="122"/>
    <lineage>
        <taxon>Bacteria</taxon>
        <taxon>Pseudomonadati</taxon>
        <taxon>Planctomycetota</taxon>
        <taxon>Planctomycetia</taxon>
        <taxon>Planctomycetales</taxon>
        <taxon>Planctomycetaceae</taxon>
        <taxon>Gimesia</taxon>
    </lineage>
</organism>
<keyword evidence="5" id="KW-1185">Reference proteome</keyword>
<keyword evidence="1" id="KW-0732">Signal</keyword>
<reference evidence="3 5" key="2">
    <citation type="submission" date="2019-08" db="EMBL/GenBank/DDBJ databases">
        <title>Deep-cultivation of Planctomycetes and their phenomic and genomic characterization uncovers novel biology.</title>
        <authorList>
            <person name="Wiegand S."/>
            <person name="Jogler M."/>
            <person name="Boedeker C."/>
            <person name="Pinto D."/>
            <person name="Vollmers J."/>
            <person name="Rivas-Marin E."/>
            <person name="Kohn T."/>
            <person name="Peeters S.H."/>
            <person name="Heuer A."/>
            <person name="Rast P."/>
            <person name="Oberbeckmann S."/>
            <person name="Bunk B."/>
            <person name="Jeske O."/>
            <person name="Meyerdierks A."/>
            <person name="Storesund J.E."/>
            <person name="Kallscheuer N."/>
            <person name="Luecker S."/>
            <person name="Lage O.M."/>
            <person name="Pohl T."/>
            <person name="Merkel B.J."/>
            <person name="Hornburger P."/>
            <person name="Mueller R.-W."/>
            <person name="Bruemmer F."/>
            <person name="Labrenz M."/>
            <person name="Spormann A.M."/>
            <person name="Op den Camp H."/>
            <person name="Overmann J."/>
            <person name="Amann R."/>
            <person name="Jetten M.S.M."/>
            <person name="Mascher T."/>
            <person name="Medema M.H."/>
            <person name="Devos D.P."/>
            <person name="Kaster A.-K."/>
            <person name="Ovreas L."/>
            <person name="Rohde M."/>
            <person name="Galperin M.Y."/>
            <person name="Jogler C."/>
        </authorList>
    </citation>
    <scope>NUCLEOTIDE SEQUENCE [LARGE SCALE GENOMIC DNA]</scope>
    <source>
        <strain evidence="3 5">DSM 8797</strain>
    </source>
</reference>
<reference evidence="2 4" key="1">
    <citation type="journal article" date="2018" name="Nat. Biotechnol.">
        <title>A standardized bacterial taxonomy based on genome phylogeny substantially revises the tree of life.</title>
        <authorList>
            <person name="Parks D.H."/>
            <person name="Chuvochina M."/>
            <person name="Waite D.W."/>
            <person name="Rinke C."/>
            <person name="Skarshewski A."/>
            <person name="Chaumeil P.A."/>
            <person name="Hugenholtz P."/>
        </authorList>
    </citation>
    <scope>NUCLEOTIDE SEQUENCE [LARGE SCALE GENOMIC DNA]</scope>
    <source>
        <strain evidence="2">UBA9375</strain>
    </source>
</reference>
<evidence type="ECO:0000313" key="4">
    <source>
        <dbReference type="Proteomes" id="UP000263642"/>
    </source>
</evidence>